<keyword evidence="2" id="KW-1185">Reference proteome</keyword>
<dbReference type="Proteomes" id="UP000183832">
    <property type="component" value="Unassembled WGS sequence"/>
</dbReference>
<gene>
    <name evidence="1" type="ORF">CLUMA_CG001269</name>
</gene>
<organism evidence="1 2">
    <name type="scientific">Clunio marinus</name>
    <dbReference type="NCBI Taxonomy" id="568069"/>
    <lineage>
        <taxon>Eukaryota</taxon>
        <taxon>Metazoa</taxon>
        <taxon>Ecdysozoa</taxon>
        <taxon>Arthropoda</taxon>
        <taxon>Hexapoda</taxon>
        <taxon>Insecta</taxon>
        <taxon>Pterygota</taxon>
        <taxon>Neoptera</taxon>
        <taxon>Endopterygota</taxon>
        <taxon>Diptera</taxon>
        <taxon>Nematocera</taxon>
        <taxon>Chironomoidea</taxon>
        <taxon>Chironomidae</taxon>
        <taxon>Clunio</taxon>
    </lineage>
</organism>
<dbReference type="EMBL" id="CVRI01000004">
    <property type="protein sequence ID" value="CRK87468.1"/>
    <property type="molecule type" value="Genomic_DNA"/>
</dbReference>
<proteinExistence type="predicted"/>
<evidence type="ECO:0000313" key="1">
    <source>
        <dbReference type="EMBL" id="CRK87468.1"/>
    </source>
</evidence>
<protein>
    <submittedName>
        <fullName evidence="1">CLUMA_CG001269, isoform A</fullName>
    </submittedName>
</protein>
<reference evidence="1 2" key="1">
    <citation type="submission" date="2015-04" db="EMBL/GenBank/DDBJ databases">
        <authorList>
            <person name="Syromyatnikov M.Y."/>
            <person name="Popov V.N."/>
        </authorList>
    </citation>
    <scope>NUCLEOTIDE SEQUENCE [LARGE SCALE GENOMIC DNA]</scope>
</reference>
<evidence type="ECO:0000313" key="2">
    <source>
        <dbReference type="Proteomes" id="UP000183832"/>
    </source>
</evidence>
<name>A0A1J1HJ82_9DIPT</name>
<accession>A0A1J1HJ82</accession>
<sequence length="82" mass="9267">MESFNGSSLTVSTAVSVYSQSTYEKNKYDNRLSFEGKLRITRIKNNGDHNHPVGSEIINSLLLRLRVVCGKPKQKQLIDVEL</sequence>
<dbReference type="AlphaFoldDB" id="A0A1J1HJ82"/>